<dbReference type="STRING" id="263852.SAMN02745116_01316"/>
<sequence>MEQKEKVKLFETTITAIGIEAEKLAEENMVILFGDEAPDFLADYCYKIILKNLEGEIHAGMTLQIANVPYEIMAVGDVVVKNLNELGHITIKLDGSTNAELPGTLYVEEKELPEITVGTTIAIY</sequence>
<dbReference type="Pfam" id="PF03829">
    <property type="entry name" value="PTSIIA_gutA"/>
    <property type="match status" value="1"/>
</dbReference>
<evidence type="ECO:0000256" key="1">
    <source>
        <dbReference type="PROSITE-ProRule" id="PRU00420"/>
    </source>
</evidence>
<protein>
    <submittedName>
        <fullName evidence="2">PTS system, glucitol/sorbitol-specific IIA component</fullName>
    </submittedName>
</protein>
<dbReference type="PROSITE" id="PS51097">
    <property type="entry name" value="PTS_EIIA_TYPE_5"/>
    <property type="match status" value="1"/>
</dbReference>
<accession>A0A1T4N736</accession>
<dbReference type="InterPro" id="IPR004716">
    <property type="entry name" value="PTS_IIA_glucitol/sorbitol-sp"/>
</dbReference>
<dbReference type="PANTHER" id="PTHR40398">
    <property type="entry name" value="PTS SYSTEM GLUCITOL/SORBITOL-SPECIFIC EIIA COMPONENT"/>
    <property type="match status" value="1"/>
</dbReference>
<gene>
    <name evidence="2" type="ORF">SAMN02745116_01316</name>
</gene>
<dbReference type="Gene3D" id="2.40.33.40">
    <property type="entry name" value="Phosphotransferase system, glucitol/sorbitol-specific IIA component"/>
    <property type="match status" value="1"/>
</dbReference>
<keyword evidence="3" id="KW-1185">Reference proteome</keyword>
<dbReference type="EMBL" id="FUXI01000013">
    <property type="protein sequence ID" value="SJZ74648.1"/>
    <property type="molecule type" value="Genomic_DNA"/>
</dbReference>
<name>A0A1T4N736_9ENTE</name>
<dbReference type="AlphaFoldDB" id="A0A1T4N736"/>
<comment type="caution">
    <text evidence="1">Lacks conserved residue(s) required for the propagation of feature annotation.</text>
</comment>
<dbReference type="SUPFAM" id="SSF141530">
    <property type="entry name" value="PTSIIA/GutA-like"/>
    <property type="match status" value="1"/>
</dbReference>
<organism evidence="2 3">
    <name type="scientific">Pilibacter termitis</name>
    <dbReference type="NCBI Taxonomy" id="263852"/>
    <lineage>
        <taxon>Bacteria</taxon>
        <taxon>Bacillati</taxon>
        <taxon>Bacillota</taxon>
        <taxon>Bacilli</taxon>
        <taxon>Lactobacillales</taxon>
        <taxon>Enterococcaceae</taxon>
        <taxon>Pilibacter</taxon>
    </lineage>
</organism>
<dbReference type="GO" id="GO:0008982">
    <property type="term" value="F:protein-N(PI)-phosphohistidine-sugar phosphotransferase activity"/>
    <property type="evidence" value="ECO:0007669"/>
    <property type="project" value="InterPro"/>
</dbReference>
<evidence type="ECO:0000313" key="3">
    <source>
        <dbReference type="Proteomes" id="UP000190328"/>
    </source>
</evidence>
<reference evidence="2 3" key="1">
    <citation type="submission" date="2017-02" db="EMBL/GenBank/DDBJ databases">
        <authorList>
            <person name="Peterson S.W."/>
        </authorList>
    </citation>
    <scope>NUCLEOTIDE SEQUENCE [LARGE SCALE GENOMIC DNA]</scope>
    <source>
        <strain evidence="2 3">ATCC BAA-1030</strain>
    </source>
</reference>
<dbReference type="OrthoDB" id="5113885at2"/>
<dbReference type="PANTHER" id="PTHR40398:SF1">
    <property type="entry name" value="PTS SYSTEM GLUCITOL_SORBITOL-SPECIFIC EIIA COMPONENT"/>
    <property type="match status" value="1"/>
</dbReference>
<dbReference type="GO" id="GO:0016301">
    <property type="term" value="F:kinase activity"/>
    <property type="evidence" value="ECO:0007669"/>
    <property type="project" value="TreeGrafter"/>
</dbReference>
<dbReference type="GO" id="GO:0005737">
    <property type="term" value="C:cytoplasm"/>
    <property type="evidence" value="ECO:0007669"/>
    <property type="project" value="InterPro"/>
</dbReference>
<dbReference type="GO" id="GO:0009401">
    <property type="term" value="P:phosphoenolpyruvate-dependent sugar phosphotransferase system"/>
    <property type="evidence" value="ECO:0007669"/>
    <property type="project" value="InterPro"/>
</dbReference>
<proteinExistence type="predicted"/>
<dbReference type="RefSeq" id="WP_078807253.1">
    <property type="nucleotide sequence ID" value="NZ_FUXI01000013.1"/>
</dbReference>
<dbReference type="InterPro" id="IPR036665">
    <property type="entry name" value="PTS_IIA_glucitol/sorbitol_sf"/>
</dbReference>
<evidence type="ECO:0000313" key="2">
    <source>
        <dbReference type="EMBL" id="SJZ74648.1"/>
    </source>
</evidence>
<dbReference type="Proteomes" id="UP000190328">
    <property type="component" value="Unassembled WGS sequence"/>
</dbReference>